<protein>
    <submittedName>
        <fullName evidence="1">Uncharacterized protein</fullName>
    </submittedName>
</protein>
<dbReference type="Proteomes" id="UP000696573">
    <property type="component" value="Unassembled WGS sequence"/>
</dbReference>
<reference evidence="1" key="1">
    <citation type="submission" date="2021-10" db="EMBL/GenBank/DDBJ databases">
        <authorList>
            <person name="Piombo E."/>
        </authorList>
    </citation>
    <scope>NUCLEOTIDE SEQUENCE</scope>
</reference>
<accession>A0A9N9YPH2</accession>
<dbReference type="OrthoDB" id="5429923at2759"/>
<dbReference type="EMBL" id="CABFNQ020000717">
    <property type="protein sequence ID" value="CAH0025931.1"/>
    <property type="molecule type" value="Genomic_DNA"/>
</dbReference>
<keyword evidence="2" id="KW-1185">Reference proteome</keyword>
<proteinExistence type="predicted"/>
<gene>
    <name evidence="1" type="ORF">CRHIZ90672A_00009451</name>
</gene>
<organism evidence="1 2">
    <name type="scientific">Clonostachys rhizophaga</name>
    <dbReference type="NCBI Taxonomy" id="160324"/>
    <lineage>
        <taxon>Eukaryota</taxon>
        <taxon>Fungi</taxon>
        <taxon>Dikarya</taxon>
        <taxon>Ascomycota</taxon>
        <taxon>Pezizomycotina</taxon>
        <taxon>Sordariomycetes</taxon>
        <taxon>Hypocreomycetidae</taxon>
        <taxon>Hypocreales</taxon>
        <taxon>Bionectriaceae</taxon>
        <taxon>Clonostachys</taxon>
    </lineage>
</organism>
<name>A0A9N9YPH2_9HYPO</name>
<dbReference type="AlphaFoldDB" id="A0A9N9YPH2"/>
<sequence>MEIGKTTLNMYETKMVQTYASVAARGGLATSIHNPQSRKTLTVQPQREIIVNIRDPVTVGHFRTMTPRALKAHVDNAIEQSGNS</sequence>
<comment type="caution">
    <text evidence="1">The sequence shown here is derived from an EMBL/GenBank/DDBJ whole genome shotgun (WGS) entry which is preliminary data.</text>
</comment>
<evidence type="ECO:0000313" key="2">
    <source>
        <dbReference type="Proteomes" id="UP000696573"/>
    </source>
</evidence>
<evidence type="ECO:0000313" key="1">
    <source>
        <dbReference type="EMBL" id="CAH0025931.1"/>
    </source>
</evidence>